<protein>
    <submittedName>
        <fullName evidence="1">Uncharacterized protein</fullName>
    </submittedName>
</protein>
<organism evidence="1 2">
    <name type="scientific">Lasiosphaeria ovina</name>
    <dbReference type="NCBI Taxonomy" id="92902"/>
    <lineage>
        <taxon>Eukaryota</taxon>
        <taxon>Fungi</taxon>
        <taxon>Dikarya</taxon>
        <taxon>Ascomycota</taxon>
        <taxon>Pezizomycotina</taxon>
        <taxon>Sordariomycetes</taxon>
        <taxon>Sordariomycetidae</taxon>
        <taxon>Sordariales</taxon>
        <taxon>Lasiosphaeriaceae</taxon>
        <taxon>Lasiosphaeria</taxon>
    </lineage>
</organism>
<dbReference type="AlphaFoldDB" id="A0AAE0KGZ6"/>
<name>A0AAE0KGZ6_9PEZI</name>
<reference evidence="1" key="2">
    <citation type="submission" date="2023-06" db="EMBL/GenBank/DDBJ databases">
        <authorList>
            <consortium name="Lawrence Berkeley National Laboratory"/>
            <person name="Haridas S."/>
            <person name="Hensen N."/>
            <person name="Bonometti L."/>
            <person name="Westerberg I."/>
            <person name="Brannstrom I.O."/>
            <person name="Guillou S."/>
            <person name="Cros-Aarteil S."/>
            <person name="Calhoun S."/>
            <person name="Kuo A."/>
            <person name="Mondo S."/>
            <person name="Pangilinan J."/>
            <person name="Riley R."/>
            <person name="Labutti K."/>
            <person name="Andreopoulos B."/>
            <person name="Lipzen A."/>
            <person name="Chen C."/>
            <person name="Yanf M."/>
            <person name="Daum C."/>
            <person name="Ng V."/>
            <person name="Clum A."/>
            <person name="Steindorff A."/>
            <person name="Ohm R."/>
            <person name="Martin F."/>
            <person name="Silar P."/>
            <person name="Natvig D."/>
            <person name="Lalanne C."/>
            <person name="Gautier V."/>
            <person name="Ament-Velasquez S.L."/>
            <person name="Kruys A."/>
            <person name="Hutchinson M.I."/>
            <person name="Powell A.J."/>
            <person name="Barry K."/>
            <person name="Miller A.N."/>
            <person name="Grigoriev I.V."/>
            <person name="Debuchy R."/>
            <person name="Gladieux P."/>
            <person name="Thoren M.H."/>
            <person name="Johannesson H."/>
        </authorList>
    </citation>
    <scope>NUCLEOTIDE SEQUENCE</scope>
    <source>
        <strain evidence="1">CBS 958.72</strain>
    </source>
</reference>
<gene>
    <name evidence="1" type="ORF">B0T24DRAFT_676958</name>
</gene>
<dbReference type="Proteomes" id="UP001287356">
    <property type="component" value="Unassembled WGS sequence"/>
</dbReference>
<accession>A0AAE0KGZ6</accession>
<reference evidence="1" key="1">
    <citation type="journal article" date="2023" name="Mol. Phylogenet. Evol.">
        <title>Genome-scale phylogeny and comparative genomics of the fungal order Sordariales.</title>
        <authorList>
            <person name="Hensen N."/>
            <person name="Bonometti L."/>
            <person name="Westerberg I."/>
            <person name="Brannstrom I.O."/>
            <person name="Guillou S."/>
            <person name="Cros-Aarteil S."/>
            <person name="Calhoun S."/>
            <person name="Haridas S."/>
            <person name="Kuo A."/>
            <person name="Mondo S."/>
            <person name="Pangilinan J."/>
            <person name="Riley R."/>
            <person name="LaButti K."/>
            <person name="Andreopoulos B."/>
            <person name="Lipzen A."/>
            <person name="Chen C."/>
            <person name="Yan M."/>
            <person name="Daum C."/>
            <person name="Ng V."/>
            <person name="Clum A."/>
            <person name="Steindorff A."/>
            <person name="Ohm R.A."/>
            <person name="Martin F."/>
            <person name="Silar P."/>
            <person name="Natvig D.O."/>
            <person name="Lalanne C."/>
            <person name="Gautier V."/>
            <person name="Ament-Velasquez S.L."/>
            <person name="Kruys A."/>
            <person name="Hutchinson M.I."/>
            <person name="Powell A.J."/>
            <person name="Barry K."/>
            <person name="Miller A.N."/>
            <person name="Grigoriev I.V."/>
            <person name="Debuchy R."/>
            <person name="Gladieux P."/>
            <person name="Hiltunen Thoren M."/>
            <person name="Johannesson H."/>
        </authorList>
    </citation>
    <scope>NUCLEOTIDE SEQUENCE</scope>
    <source>
        <strain evidence="1">CBS 958.72</strain>
    </source>
</reference>
<keyword evidence="2" id="KW-1185">Reference proteome</keyword>
<evidence type="ECO:0000313" key="2">
    <source>
        <dbReference type="Proteomes" id="UP001287356"/>
    </source>
</evidence>
<comment type="caution">
    <text evidence="1">The sequence shown here is derived from an EMBL/GenBank/DDBJ whole genome shotgun (WGS) entry which is preliminary data.</text>
</comment>
<proteinExistence type="predicted"/>
<dbReference type="Pfam" id="PF13095">
    <property type="entry name" value="FTA2"/>
    <property type="match status" value="1"/>
</dbReference>
<evidence type="ECO:0000313" key="1">
    <source>
        <dbReference type="EMBL" id="KAK3376067.1"/>
    </source>
</evidence>
<dbReference type="EMBL" id="JAULSN010000003">
    <property type="protein sequence ID" value="KAK3376067.1"/>
    <property type="molecule type" value="Genomic_DNA"/>
</dbReference>
<dbReference type="InterPro" id="IPR025213">
    <property type="entry name" value="Sim4_Fta2"/>
</dbReference>
<sequence length="61" mass="6734">MSQPRLPLPQVPGPKLAPFNNGQAEIEFLEPLGNAEEDYEGAVWKVRVNGTEDCQLARTPN</sequence>